<name>A0ABD5PQH3_9EURY</name>
<accession>A0ABD5PQH3</accession>
<proteinExistence type="predicted"/>
<evidence type="ECO:0000313" key="2">
    <source>
        <dbReference type="EMBL" id="MFC4542144.1"/>
    </source>
</evidence>
<feature type="region of interest" description="Disordered" evidence="1">
    <location>
        <begin position="251"/>
        <end position="280"/>
    </location>
</feature>
<sequence>MLSAEEIRDLLSELSRAEFAAFVADLWAARGRETRRDGQSIVVRGPNHEEKKTLYAVAEGGDPVPPDGVDAIVTAADPPGDEVPDRVRVIGADELGMMVRYALERDVQRRLLEDYFGGLAIDRTGEELSEPPRPPGNPPPRADAEPSGTTRETNGDSTSSLAANPSDGTDGDDGPASEDGAGSTVSAKRRVDRRTLLVAVGGVLTGLGAARVGEIAPRPEALAGVENDPTEIVPGVTEDGVVDPDALATAHESTLEMRPTRSTSRGMFATPNGPSARRCRSRSNWTPIELTSCTWR</sequence>
<comment type="caution">
    <text evidence="2">The sequence shown here is derived from an EMBL/GenBank/DDBJ whole genome shotgun (WGS) entry which is preliminary data.</text>
</comment>
<dbReference type="AlphaFoldDB" id="A0ABD5PQH3"/>
<reference evidence="2 3" key="1">
    <citation type="journal article" date="2019" name="Int. J. Syst. Evol. Microbiol.">
        <title>The Global Catalogue of Microorganisms (GCM) 10K type strain sequencing project: providing services to taxonomists for standard genome sequencing and annotation.</title>
        <authorList>
            <consortium name="The Broad Institute Genomics Platform"/>
            <consortium name="The Broad Institute Genome Sequencing Center for Infectious Disease"/>
            <person name="Wu L."/>
            <person name="Ma J."/>
        </authorList>
    </citation>
    <scope>NUCLEOTIDE SEQUENCE [LARGE SCALE GENOMIC DNA]</scope>
    <source>
        <strain evidence="2 3">WLHS5</strain>
    </source>
</reference>
<keyword evidence="3" id="KW-1185">Reference proteome</keyword>
<dbReference type="EMBL" id="JBHSFA010000005">
    <property type="protein sequence ID" value="MFC4542144.1"/>
    <property type="molecule type" value="Genomic_DNA"/>
</dbReference>
<feature type="region of interest" description="Disordered" evidence="1">
    <location>
        <begin position="122"/>
        <end position="188"/>
    </location>
</feature>
<feature type="compositionally biased region" description="Polar residues" evidence="1">
    <location>
        <begin position="147"/>
        <end position="167"/>
    </location>
</feature>
<dbReference type="Proteomes" id="UP001595898">
    <property type="component" value="Unassembled WGS sequence"/>
</dbReference>
<gene>
    <name evidence="2" type="ORF">ACFO5R_09410</name>
</gene>
<evidence type="ECO:0000256" key="1">
    <source>
        <dbReference type="SAM" id="MobiDB-lite"/>
    </source>
</evidence>
<organism evidence="2 3">
    <name type="scientific">Halosolutus amylolyticus</name>
    <dbReference type="NCBI Taxonomy" id="2932267"/>
    <lineage>
        <taxon>Archaea</taxon>
        <taxon>Methanobacteriati</taxon>
        <taxon>Methanobacteriota</taxon>
        <taxon>Stenosarchaea group</taxon>
        <taxon>Halobacteria</taxon>
        <taxon>Halobacteriales</taxon>
        <taxon>Natrialbaceae</taxon>
        <taxon>Halosolutus</taxon>
    </lineage>
</organism>
<feature type="compositionally biased region" description="Pro residues" evidence="1">
    <location>
        <begin position="131"/>
        <end position="141"/>
    </location>
</feature>
<evidence type="ECO:0000313" key="3">
    <source>
        <dbReference type="Proteomes" id="UP001595898"/>
    </source>
</evidence>
<dbReference type="RefSeq" id="WP_250141547.1">
    <property type="nucleotide sequence ID" value="NZ_JALIQP010000004.1"/>
</dbReference>
<protein>
    <submittedName>
        <fullName evidence="2">Uncharacterized protein</fullName>
    </submittedName>
</protein>